<dbReference type="OrthoDB" id="6611207at2759"/>
<dbReference type="AlphaFoldDB" id="A0A9P0AYA4"/>
<keyword evidence="2" id="KW-1185">Reference proteome</keyword>
<proteinExistence type="predicted"/>
<accession>A0A9P0AYA4</accession>
<evidence type="ECO:0000313" key="2">
    <source>
        <dbReference type="Proteomes" id="UP001154078"/>
    </source>
</evidence>
<protein>
    <submittedName>
        <fullName evidence="1">Uncharacterized protein</fullName>
    </submittedName>
</protein>
<dbReference type="EMBL" id="OV121134">
    <property type="protein sequence ID" value="CAH0553138.1"/>
    <property type="molecule type" value="Genomic_DNA"/>
</dbReference>
<gene>
    <name evidence="1" type="ORF">MELIAE_LOCUS5223</name>
</gene>
<dbReference type="Proteomes" id="UP001154078">
    <property type="component" value="Chromosome 3"/>
</dbReference>
<organism evidence="1 2">
    <name type="scientific">Brassicogethes aeneus</name>
    <name type="common">Rape pollen beetle</name>
    <name type="synonym">Meligethes aeneus</name>
    <dbReference type="NCBI Taxonomy" id="1431903"/>
    <lineage>
        <taxon>Eukaryota</taxon>
        <taxon>Metazoa</taxon>
        <taxon>Ecdysozoa</taxon>
        <taxon>Arthropoda</taxon>
        <taxon>Hexapoda</taxon>
        <taxon>Insecta</taxon>
        <taxon>Pterygota</taxon>
        <taxon>Neoptera</taxon>
        <taxon>Endopterygota</taxon>
        <taxon>Coleoptera</taxon>
        <taxon>Polyphaga</taxon>
        <taxon>Cucujiformia</taxon>
        <taxon>Nitidulidae</taxon>
        <taxon>Meligethinae</taxon>
        <taxon>Brassicogethes</taxon>
    </lineage>
</organism>
<evidence type="ECO:0000313" key="1">
    <source>
        <dbReference type="EMBL" id="CAH0553138.1"/>
    </source>
</evidence>
<name>A0A9P0AYA4_BRAAE</name>
<sequence>MTAELVINDSFRDYNAIKISISIWRVRKGGHHEKFGSLHNENYLMSLELIAEFHPFLADHISRFGNKGIGSTSYVSKTICEEFIQILASKVMNVKTLTISKKKAFDFSINQEYKTLVSRVRRRKTMTTKQEPESERCSKHEKINEKLSVLIDLENLDNVHIREKAKNLQEAFSQDLETSRVDELIHFKPYLI</sequence>
<reference evidence="1" key="1">
    <citation type="submission" date="2021-12" db="EMBL/GenBank/DDBJ databases">
        <authorList>
            <person name="King R."/>
        </authorList>
    </citation>
    <scope>NUCLEOTIDE SEQUENCE</scope>
</reference>